<dbReference type="Proteomes" id="UP000663877">
    <property type="component" value="Unassembled WGS sequence"/>
</dbReference>
<dbReference type="SMART" id="SM00181">
    <property type="entry name" value="EGF"/>
    <property type="match status" value="4"/>
</dbReference>
<dbReference type="PANTHER" id="PTHR24033">
    <property type="entry name" value="EGF-LIKE DOMAIN-CONTAINING PROTEIN"/>
    <property type="match status" value="1"/>
</dbReference>
<dbReference type="SUPFAM" id="SSF57196">
    <property type="entry name" value="EGF/Laminin"/>
    <property type="match status" value="1"/>
</dbReference>
<dbReference type="AlphaFoldDB" id="A0A814V393"/>
<feature type="disulfide bond" evidence="2">
    <location>
        <begin position="550"/>
        <end position="559"/>
    </location>
</feature>
<dbReference type="InterPro" id="IPR051830">
    <property type="entry name" value="NOTCH_homolog"/>
</dbReference>
<accession>A0A814V393</accession>
<dbReference type="InterPro" id="IPR000742">
    <property type="entry name" value="EGF"/>
</dbReference>
<feature type="domain" description="DOMON" evidence="5">
    <location>
        <begin position="870"/>
        <end position="998"/>
    </location>
</feature>
<proteinExistence type="predicted"/>
<dbReference type="PROSITE" id="PS50836">
    <property type="entry name" value="DOMON"/>
    <property type="match status" value="1"/>
</dbReference>
<keyword evidence="1 2" id="KW-1015">Disulfide bond</keyword>
<gene>
    <name evidence="6" type="ORF">BJG266_LOCUS25783</name>
    <name evidence="7" type="ORF">QVE165_LOCUS37922</name>
</gene>
<dbReference type="PANTHER" id="PTHR24033:SF151">
    <property type="entry name" value="NOTCH 2"/>
    <property type="match status" value="1"/>
</dbReference>
<dbReference type="PROSITE" id="PS01209">
    <property type="entry name" value="LDLRA_1"/>
    <property type="match status" value="1"/>
</dbReference>
<dbReference type="SMART" id="SM00192">
    <property type="entry name" value="LDLa"/>
    <property type="match status" value="4"/>
</dbReference>
<dbReference type="CDD" id="cd00112">
    <property type="entry name" value="LDLa"/>
    <property type="match status" value="2"/>
</dbReference>
<dbReference type="PROSITE" id="PS50068">
    <property type="entry name" value="LDLRA_2"/>
    <property type="match status" value="2"/>
</dbReference>
<comment type="caution">
    <text evidence="6">The sequence shown here is derived from an EMBL/GenBank/DDBJ whole genome shotgun (WGS) entry which is preliminary data.</text>
</comment>
<dbReference type="Proteomes" id="UP000663832">
    <property type="component" value="Unassembled WGS sequence"/>
</dbReference>
<dbReference type="PROSITE" id="PS50026">
    <property type="entry name" value="EGF_3"/>
    <property type="match status" value="2"/>
</dbReference>
<dbReference type="InterPro" id="IPR023415">
    <property type="entry name" value="LDLR_class-A_CS"/>
</dbReference>
<sequence>MGKARSLIDDIRNYINVTCYTHIKCNRIGGECLDWREICDGKNDCLDSVEDEKNCLELEINDCADEEYRCYNGMCISDSFLRDDPFNPECLDGSDEHGVIDCFENHDELHNESCFFHDKHRVNCSQDSDYCIKISAILNNKLIHCGTDLLNFNSYNYEIAFPTLCNSYLQINDLLGLSKDQETDENHCEWWPCNNQYTRCDTSWTCVNGADEWNCPQSTCPYNHMPCISPNTFTKFCLNISRIGDNIQDCLGATDEQAFCRSVFPLMDWRYKCWDSPVCTPIYFRPLPDYLCLDEKINETEADALLPLSSFWLRNPTYSNFGLESLPLTVTSKSFEQSRLSLKEIENPDFHLLPRISSSETDNVTSKLGPCEAWLCNRGILILKELERKEYCLCPQSYYGDRCQYQSDRVSITLQFRRQTIPENIQEVFSFVVNLFDNNDVIHSSDYFTYLPKSSCNTKFNRYLLYDSPAKDKTKNYTVRIDSYNRIDPTHYASWLLPIKFPFLPVYRIAFHLTLPMKQSVMVRECPMSCVHGYCTKYINQLEQSYYCQCYSGWSGSRCTVLLNCNCSNGSFCVGVTRNRAICVCPLRKLGPRCFLQSVCYTDTCKNGGVCVPTDERISSHPSFTCMCSKGFWGFNCELKETKIVISFSKEIDIPQSIIVHFITVNKKADPTRITTLKKVPSVVNEVTLLVAKPFNLLFAQIQSNFYLTYLQKNSTLTSSGIIFGEISVSRQCFHIRQLFDDNVTTTYPLLRRVKYYHIPCDKRPDLSCFYDEEQFMCLCNEHHHANCFKFDFNITYNCWGRSECQNGAACYQDDPNCPTETLCVCPECYYGTILCLLVLVQTGISHRVKGSSTGHRNIGTKLVSPTGNVGVNVTWTFEVGNITRIHMAIYKMQAAQWAAIGLNLNRSMAPAHVFVCRRLVNDTVDMSRFMNPGKHQHPLPAGIAQGGVFTVEKATFDAGVVICQFTLSNFTTMTMKNSNDVPILSQSIPYHPLVAIGALNATNSMKEHGSDSFKALPQLVQLNCTEVITYHLESSKVHGKSKFLKVLDDKMAM</sequence>
<dbReference type="PRINTS" id="PR00261">
    <property type="entry name" value="LDLRECEPTOR"/>
</dbReference>
<reference evidence="6" key="1">
    <citation type="submission" date="2021-02" db="EMBL/GenBank/DDBJ databases">
        <authorList>
            <person name="Nowell W R."/>
        </authorList>
    </citation>
    <scope>NUCLEOTIDE SEQUENCE</scope>
</reference>
<evidence type="ECO:0000256" key="1">
    <source>
        <dbReference type="ARBA" id="ARBA00023157"/>
    </source>
</evidence>
<dbReference type="EMBL" id="CAJNOI010000204">
    <property type="protein sequence ID" value="CAF1181363.1"/>
    <property type="molecule type" value="Genomic_DNA"/>
</dbReference>
<dbReference type="PROSITE" id="PS00022">
    <property type="entry name" value="EGF_1"/>
    <property type="match status" value="4"/>
</dbReference>
<name>A0A814V393_9BILA</name>
<evidence type="ECO:0000313" key="7">
    <source>
        <dbReference type="EMBL" id="CAF1416578.1"/>
    </source>
</evidence>
<evidence type="ECO:0000259" key="5">
    <source>
        <dbReference type="PROSITE" id="PS50836"/>
    </source>
</evidence>
<evidence type="ECO:0000313" key="9">
    <source>
        <dbReference type="Proteomes" id="UP000663877"/>
    </source>
</evidence>
<keyword evidence="2" id="KW-0245">EGF-like domain</keyword>
<feature type="domain" description="EGF-like" evidence="4">
    <location>
        <begin position="522"/>
        <end position="560"/>
    </location>
</feature>
<dbReference type="InterPro" id="IPR002172">
    <property type="entry name" value="LDrepeatLR_classA_rpt"/>
</dbReference>
<evidence type="ECO:0000256" key="3">
    <source>
        <dbReference type="PROSITE-ProRule" id="PRU00124"/>
    </source>
</evidence>
<evidence type="ECO:0000313" key="8">
    <source>
        <dbReference type="Proteomes" id="UP000663832"/>
    </source>
</evidence>
<evidence type="ECO:0000256" key="2">
    <source>
        <dbReference type="PROSITE-ProRule" id="PRU00076"/>
    </source>
</evidence>
<dbReference type="CDD" id="cd00054">
    <property type="entry name" value="EGF_CA"/>
    <property type="match status" value="1"/>
</dbReference>
<protein>
    <submittedName>
        <fullName evidence="6">Uncharacterized protein</fullName>
    </submittedName>
</protein>
<dbReference type="Gene3D" id="2.10.25.10">
    <property type="entry name" value="Laminin"/>
    <property type="match status" value="2"/>
</dbReference>
<feature type="domain" description="EGF-like" evidence="4">
    <location>
        <begin position="596"/>
        <end position="638"/>
    </location>
</feature>
<evidence type="ECO:0000313" key="6">
    <source>
        <dbReference type="EMBL" id="CAF1181363.1"/>
    </source>
</evidence>
<feature type="disulfide bond" evidence="2">
    <location>
        <begin position="628"/>
        <end position="637"/>
    </location>
</feature>
<feature type="disulfide bond" evidence="3">
    <location>
        <begin position="63"/>
        <end position="75"/>
    </location>
</feature>
<evidence type="ECO:0000259" key="4">
    <source>
        <dbReference type="PROSITE" id="PS50026"/>
    </source>
</evidence>
<dbReference type="InterPro" id="IPR005018">
    <property type="entry name" value="DOMON_domain"/>
</dbReference>
<dbReference type="OrthoDB" id="9753149at2759"/>
<comment type="caution">
    <text evidence="2">Lacks conserved residue(s) required for the propagation of feature annotation.</text>
</comment>
<dbReference type="PROSITE" id="PS01186">
    <property type="entry name" value="EGF_2"/>
    <property type="match status" value="2"/>
</dbReference>
<organism evidence="6 9">
    <name type="scientific">Adineta steineri</name>
    <dbReference type="NCBI Taxonomy" id="433720"/>
    <lineage>
        <taxon>Eukaryota</taxon>
        <taxon>Metazoa</taxon>
        <taxon>Spiralia</taxon>
        <taxon>Gnathifera</taxon>
        <taxon>Rotifera</taxon>
        <taxon>Eurotatoria</taxon>
        <taxon>Bdelloidea</taxon>
        <taxon>Adinetida</taxon>
        <taxon>Adinetidae</taxon>
        <taxon>Adineta</taxon>
    </lineage>
</organism>
<keyword evidence="8" id="KW-1185">Reference proteome</keyword>
<dbReference type="EMBL" id="CAJNOM010000400">
    <property type="protein sequence ID" value="CAF1416578.1"/>
    <property type="molecule type" value="Genomic_DNA"/>
</dbReference>